<evidence type="ECO:0000313" key="10">
    <source>
        <dbReference type="Proteomes" id="UP000195386"/>
    </source>
</evidence>
<dbReference type="AlphaFoldDB" id="A0A1Y3YR58"/>
<dbReference type="GO" id="GO:0005886">
    <property type="term" value="C:plasma membrane"/>
    <property type="evidence" value="ECO:0007669"/>
    <property type="project" value="UniProtKB-SubCell"/>
</dbReference>
<name>A0A1Y3YR58_9BACE</name>
<reference evidence="10" key="1">
    <citation type="submission" date="2017-04" db="EMBL/GenBank/DDBJ databases">
        <title>Function of individual gut microbiota members based on whole genome sequencing of pure cultures obtained from chicken caecum.</title>
        <authorList>
            <person name="Medvecky M."/>
            <person name="Cejkova D."/>
            <person name="Polansky O."/>
            <person name="Karasova D."/>
            <person name="Kubasova T."/>
            <person name="Cizek A."/>
            <person name="Rychlik I."/>
        </authorList>
    </citation>
    <scope>NUCLEOTIDE SEQUENCE [LARGE SCALE GENOMIC DNA]</scope>
    <source>
        <strain evidence="10">An43</strain>
    </source>
</reference>
<evidence type="ECO:0000256" key="1">
    <source>
        <dbReference type="ARBA" id="ARBA00004651"/>
    </source>
</evidence>
<comment type="caution">
    <text evidence="9">The sequence shown here is derived from an EMBL/GenBank/DDBJ whole genome shotgun (WGS) entry which is preliminary data.</text>
</comment>
<comment type="subcellular location">
    <subcellularLocation>
        <location evidence="1">Cell membrane</location>
        <topology evidence="1">Multi-pass membrane protein</topology>
    </subcellularLocation>
</comment>
<protein>
    <recommendedName>
        <fullName evidence="11">ABC transporter permease</fullName>
    </recommendedName>
</protein>
<dbReference type="EMBL" id="NFII01000012">
    <property type="protein sequence ID" value="OUO00346.1"/>
    <property type="molecule type" value="Genomic_DNA"/>
</dbReference>
<keyword evidence="3 6" id="KW-0812">Transmembrane</keyword>
<dbReference type="PANTHER" id="PTHR30572">
    <property type="entry name" value="MEMBRANE COMPONENT OF TRANSPORTER-RELATED"/>
    <property type="match status" value="1"/>
</dbReference>
<evidence type="ECO:0008006" key="11">
    <source>
        <dbReference type="Google" id="ProtNLM"/>
    </source>
</evidence>
<keyword evidence="5 6" id="KW-0472">Membrane</keyword>
<dbReference type="Pfam" id="PF12704">
    <property type="entry name" value="MacB_PCD"/>
    <property type="match status" value="1"/>
</dbReference>
<dbReference type="InterPro" id="IPR003838">
    <property type="entry name" value="ABC3_permease_C"/>
</dbReference>
<feature type="transmembrane region" description="Helical" evidence="6">
    <location>
        <begin position="339"/>
        <end position="359"/>
    </location>
</feature>
<feature type="domain" description="MacB-like periplasmic core" evidence="8">
    <location>
        <begin position="18"/>
        <end position="241"/>
    </location>
</feature>
<feature type="domain" description="ABC3 transporter permease C-terminal" evidence="7">
    <location>
        <begin position="289"/>
        <end position="416"/>
    </location>
</feature>
<dbReference type="RefSeq" id="WP_087426521.1">
    <property type="nucleotide sequence ID" value="NZ_NFII01000012.1"/>
</dbReference>
<dbReference type="Proteomes" id="UP000195386">
    <property type="component" value="Unassembled WGS sequence"/>
</dbReference>
<dbReference type="InterPro" id="IPR050250">
    <property type="entry name" value="Macrolide_Exporter_MacB"/>
</dbReference>
<dbReference type="PANTHER" id="PTHR30572:SF18">
    <property type="entry name" value="ABC-TYPE MACROLIDE FAMILY EXPORT SYSTEM PERMEASE COMPONENT 2"/>
    <property type="match status" value="1"/>
</dbReference>
<evidence type="ECO:0000256" key="5">
    <source>
        <dbReference type="ARBA" id="ARBA00023136"/>
    </source>
</evidence>
<dbReference type="GO" id="GO:0022857">
    <property type="term" value="F:transmembrane transporter activity"/>
    <property type="evidence" value="ECO:0007669"/>
    <property type="project" value="TreeGrafter"/>
</dbReference>
<evidence type="ECO:0000259" key="8">
    <source>
        <dbReference type="Pfam" id="PF12704"/>
    </source>
</evidence>
<evidence type="ECO:0000256" key="3">
    <source>
        <dbReference type="ARBA" id="ARBA00022692"/>
    </source>
</evidence>
<keyword evidence="4 6" id="KW-1133">Transmembrane helix</keyword>
<dbReference type="Pfam" id="PF02687">
    <property type="entry name" value="FtsX"/>
    <property type="match status" value="1"/>
</dbReference>
<evidence type="ECO:0000259" key="7">
    <source>
        <dbReference type="Pfam" id="PF02687"/>
    </source>
</evidence>
<evidence type="ECO:0000313" key="9">
    <source>
        <dbReference type="EMBL" id="OUO00346.1"/>
    </source>
</evidence>
<sequence>MQTIRQSLMLLRQNPLLSTIFILGTAFAITMIMAIVITWQMKYADMEPEVNRSRCLYISKMHLQGKGNKEWNNYSSCSPAFMKECVQPLPEVEACTAFVPAGVALVSMPDGTNSVKVDAMETDPGFWKVFRMQFVAGRGFDDSDRGGDVSAIVISASVARKLFGTTDAVGKTVLLNRNEARVCGVVKDVSVIAKDAYAQVWRMYPADLQDAVSVRNYIGAHTVVALARSSDDFPAIRQGMEKRVKDINAVQNEMLIDIMEQPDEIVAHVNHVWANTGPDLRMLYMQYFLALLIILLVPSLNLCGLSNSRMQQRISELGVRKAFGATRGVLIRQILNENLVLTLIGGVVGLVFSYLAVYGMRTWLFTNSQNIGTSGDFDLSMSVLFSPAVFGLAFLFCLVINLLSAGLPTWLAARHTIVDSLNDK</sequence>
<feature type="transmembrane region" description="Helical" evidence="6">
    <location>
        <begin position="20"/>
        <end position="41"/>
    </location>
</feature>
<proteinExistence type="predicted"/>
<keyword evidence="2" id="KW-1003">Cell membrane</keyword>
<evidence type="ECO:0000256" key="4">
    <source>
        <dbReference type="ARBA" id="ARBA00022989"/>
    </source>
</evidence>
<evidence type="ECO:0000256" key="6">
    <source>
        <dbReference type="SAM" id="Phobius"/>
    </source>
</evidence>
<dbReference type="InterPro" id="IPR025857">
    <property type="entry name" value="MacB_PCD"/>
</dbReference>
<feature type="transmembrane region" description="Helical" evidence="6">
    <location>
        <begin position="284"/>
        <end position="305"/>
    </location>
</feature>
<gene>
    <name evidence="9" type="ORF">B5F97_12725</name>
</gene>
<evidence type="ECO:0000256" key="2">
    <source>
        <dbReference type="ARBA" id="ARBA00022475"/>
    </source>
</evidence>
<organism evidence="9 10">
    <name type="scientific">Bacteroides clarus</name>
    <dbReference type="NCBI Taxonomy" id="626929"/>
    <lineage>
        <taxon>Bacteria</taxon>
        <taxon>Pseudomonadati</taxon>
        <taxon>Bacteroidota</taxon>
        <taxon>Bacteroidia</taxon>
        <taxon>Bacteroidales</taxon>
        <taxon>Bacteroidaceae</taxon>
        <taxon>Bacteroides</taxon>
    </lineage>
</organism>
<feature type="transmembrane region" description="Helical" evidence="6">
    <location>
        <begin position="379"/>
        <end position="404"/>
    </location>
</feature>
<accession>A0A1Y3YR58</accession>